<dbReference type="RefSeq" id="WP_127111399.1">
    <property type="nucleotide sequence ID" value="NZ_RZGR01000024.1"/>
</dbReference>
<organism evidence="10 11">
    <name type="scientific">Legionella septentrionalis</name>
    <dbReference type="NCBI Taxonomy" id="2498109"/>
    <lineage>
        <taxon>Bacteria</taxon>
        <taxon>Pseudomonadati</taxon>
        <taxon>Pseudomonadota</taxon>
        <taxon>Gammaproteobacteria</taxon>
        <taxon>Legionellales</taxon>
        <taxon>Legionellaceae</taxon>
        <taxon>Legionella</taxon>
    </lineage>
</organism>
<dbReference type="GO" id="GO:0032259">
    <property type="term" value="P:methylation"/>
    <property type="evidence" value="ECO:0007669"/>
    <property type="project" value="UniProtKB-KW"/>
</dbReference>
<dbReference type="InterPro" id="IPR014048">
    <property type="entry name" value="MethylDNA_cys_MeTrfase_DNA-bd"/>
</dbReference>
<comment type="similarity">
    <text evidence="2">Belongs to the MGMT family.</text>
</comment>
<dbReference type="Gene3D" id="3.30.160.70">
    <property type="entry name" value="Methylated DNA-protein cysteine methyltransferase domain"/>
    <property type="match status" value="1"/>
</dbReference>
<dbReference type="Pfam" id="PF01035">
    <property type="entry name" value="DNA_binding_1"/>
    <property type="match status" value="1"/>
</dbReference>
<dbReference type="InterPro" id="IPR001497">
    <property type="entry name" value="MethylDNA_cys_MeTrfase_AS"/>
</dbReference>
<evidence type="ECO:0000256" key="7">
    <source>
        <dbReference type="ARBA" id="ARBA00023204"/>
    </source>
</evidence>
<keyword evidence="6" id="KW-0227">DNA damage</keyword>
<dbReference type="PROSITE" id="PS00374">
    <property type="entry name" value="MGMT"/>
    <property type="match status" value="1"/>
</dbReference>
<dbReference type="PANTHER" id="PTHR10815">
    <property type="entry name" value="METHYLATED-DNA--PROTEIN-CYSTEINE METHYLTRANSFERASE"/>
    <property type="match status" value="1"/>
</dbReference>
<dbReference type="EC" id="2.1.1.63" evidence="3"/>
<dbReference type="EMBL" id="RZGR01000024">
    <property type="protein sequence ID" value="RUQ84965.1"/>
    <property type="molecule type" value="Genomic_DNA"/>
</dbReference>
<proteinExistence type="inferred from homology"/>
<keyword evidence="5 10" id="KW-0808">Transferase</keyword>
<dbReference type="SUPFAM" id="SSF53155">
    <property type="entry name" value="Methylated DNA-protein cysteine methyltransferase domain"/>
    <property type="match status" value="1"/>
</dbReference>
<evidence type="ECO:0000256" key="2">
    <source>
        <dbReference type="ARBA" id="ARBA00008711"/>
    </source>
</evidence>
<dbReference type="GO" id="GO:0006281">
    <property type="term" value="P:DNA repair"/>
    <property type="evidence" value="ECO:0007669"/>
    <property type="project" value="UniProtKB-KW"/>
</dbReference>
<evidence type="ECO:0000256" key="1">
    <source>
        <dbReference type="ARBA" id="ARBA00001286"/>
    </source>
</evidence>
<dbReference type="InterPro" id="IPR036631">
    <property type="entry name" value="MGMT_N_sf"/>
</dbReference>
<evidence type="ECO:0000259" key="9">
    <source>
        <dbReference type="Pfam" id="PF01035"/>
    </source>
</evidence>
<protein>
    <recommendedName>
        <fullName evidence="3">methylated-DNA--[protein]-cysteine S-methyltransferase</fullName>
        <ecNumber evidence="3">2.1.1.63</ecNumber>
    </recommendedName>
</protein>
<dbReference type="SUPFAM" id="SSF46767">
    <property type="entry name" value="Methylated DNA-protein cysteine methyltransferase, C-terminal domain"/>
    <property type="match status" value="1"/>
</dbReference>
<dbReference type="FunFam" id="1.10.10.10:FF:000214">
    <property type="entry name" value="Methylated-DNA--protein-cysteine methyltransferase"/>
    <property type="match status" value="1"/>
</dbReference>
<evidence type="ECO:0000256" key="4">
    <source>
        <dbReference type="ARBA" id="ARBA00022603"/>
    </source>
</evidence>
<dbReference type="Proteomes" id="UP000288012">
    <property type="component" value="Unassembled WGS sequence"/>
</dbReference>
<gene>
    <name evidence="10" type="ORF">EKM59_08285</name>
</gene>
<dbReference type="InterPro" id="IPR036217">
    <property type="entry name" value="MethylDNA_cys_MeTrfase_DNAb"/>
</dbReference>
<dbReference type="InterPro" id="IPR036388">
    <property type="entry name" value="WH-like_DNA-bd_sf"/>
</dbReference>
<dbReference type="Gene3D" id="1.10.10.10">
    <property type="entry name" value="Winged helix-like DNA-binding domain superfamily/Winged helix DNA-binding domain"/>
    <property type="match status" value="1"/>
</dbReference>
<dbReference type="PANTHER" id="PTHR10815:SF5">
    <property type="entry name" value="METHYLATED-DNA--PROTEIN-CYSTEINE METHYLTRANSFERASE"/>
    <property type="match status" value="1"/>
</dbReference>
<evidence type="ECO:0000313" key="11">
    <source>
        <dbReference type="Proteomes" id="UP000288012"/>
    </source>
</evidence>
<name>A0A3S0VA21_9GAMM</name>
<dbReference type="AlphaFoldDB" id="A0A3S0VA21"/>
<accession>A0A3S0VA21</accession>
<evidence type="ECO:0000256" key="5">
    <source>
        <dbReference type="ARBA" id="ARBA00022679"/>
    </source>
</evidence>
<sequence>MLAVADENFLHLLEFVDCTDLSDKIRRLQQQTRSKLVFGMTSPLLAIQQELSAYFSGELRTFKTPFLLAGSDFQNMVWQVLYSIPYGTLKSYSELAFMLERPKAYRAVAHANATNQIAILIPCHRIVRNNGQLAGYNGGIKRKAWLIAHEQKTGSGGSSNRN</sequence>
<evidence type="ECO:0000256" key="6">
    <source>
        <dbReference type="ARBA" id="ARBA00022763"/>
    </source>
</evidence>
<reference evidence="10 11" key="1">
    <citation type="submission" date="2018-12" db="EMBL/GenBank/DDBJ databases">
        <title>Legionella sp,whole genome shotgun sequence.</title>
        <authorList>
            <person name="Wu H."/>
        </authorList>
    </citation>
    <scope>NUCLEOTIDE SEQUENCE [LARGE SCALE GENOMIC DNA]</scope>
    <source>
        <strain evidence="11">km714</strain>
    </source>
</reference>
<keyword evidence="11" id="KW-1185">Reference proteome</keyword>
<dbReference type="NCBIfam" id="TIGR00589">
    <property type="entry name" value="ogt"/>
    <property type="match status" value="1"/>
</dbReference>
<comment type="catalytic activity">
    <reaction evidence="1">
        <text>a 4-O-methyl-thymidine in DNA + L-cysteinyl-[protein] = a thymidine in DNA + S-methyl-L-cysteinyl-[protein]</text>
        <dbReference type="Rhea" id="RHEA:53428"/>
        <dbReference type="Rhea" id="RHEA-COMP:10131"/>
        <dbReference type="Rhea" id="RHEA-COMP:10132"/>
        <dbReference type="Rhea" id="RHEA-COMP:13555"/>
        <dbReference type="Rhea" id="RHEA-COMP:13556"/>
        <dbReference type="ChEBI" id="CHEBI:29950"/>
        <dbReference type="ChEBI" id="CHEBI:82612"/>
        <dbReference type="ChEBI" id="CHEBI:137386"/>
        <dbReference type="ChEBI" id="CHEBI:137387"/>
        <dbReference type="EC" id="2.1.1.63"/>
    </reaction>
</comment>
<dbReference type="GO" id="GO:0003908">
    <property type="term" value="F:methylated-DNA-[protein]-cysteine S-methyltransferase activity"/>
    <property type="evidence" value="ECO:0007669"/>
    <property type="project" value="UniProtKB-EC"/>
</dbReference>
<comment type="caution">
    <text evidence="10">The sequence shown here is derived from an EMBL/GenBank/DDBJ whole genome shotgun (WGS) entry which is preliminary data.</text>
</comment>
<evidence type="ECO:0000256" key="3">
    <source>
        <dbReference type="ARBA" id="ARBA00011918"/>
    </source>
</evidence>
<evidence type="ECO:0000313" key="10">
    <source>
        <dbReference type="EMBL" id="RUQ84965.1"/>
    </source>
</evidence>
<dbReference type="CDD" id="cd06445">
    <property type="entry name" value="ATase"/>
    <property type="match status" value="1"/>
</dbReference>
<keyword evidence="4 10" id="KW-0489">Methyltransferase</keyword>
<keyword evidence="7" id="KW-0234">DNA repair</keyword>
<comment type="catalytic activity">
    <reaction evidence="8">
        <text>a 6-O-methyl-2'-deoxyguanosine in DNA + L-cysteinyl-[protein] = S-methyl-L-cysteinyl-[protein] + a 2'-deoxyguanosine in DNA</text>
        <dbReference type="Rhea" id="RHEA:24000"/>
        <dbReference type="Rhea" id="RHEA-COMP:10131"/>
        <dbReference type="Rhea" id="RHEA-COMP:10132"/>
        <dbReference type="Rhea" id="RHEA-COMP:11367"/>
        <dbReference type="Rhea" id="RHEA-COMP:11368"/>
        <dbReference type="ChEBI" id="CHEBI:29950"/>
        <dbReference type="ChEBI" id="CHEBI:82612"/>
        <dbReference type="ChEBI" id="CHEBI:85445"/>
        <dbReference type="ChEBI" id="CHEBI:85448"/>
        <dbReference type="EC" id="2.1.1.63"/>
    </reaction>
</comment>
<feature type="domain" description="Methylated-DNA-[protein]-cysteine S-methyltransferase DNA binding" evidence="9">
    <location>
        <begin position="72"/>
        <end position="151"/>
    </location>
</feature>
<evidence type="ECO:0000256" key="8">
    <source>
        <dbReference type="ARBA" id="ARBA00049348"/>
    </source>
</evidence>